<evidence type="ECO:0000313" key="6">
    <source>
        <dbReference type="EMBL" id="GAY65607.1"/>
    </source>
</evidence>
<protein>
    <recommendedName>
        <fullName evidence="5">Pectinesterase inhibitor domain-containing protein</fullName>
    </recommendedName>
</protein>
<dbReference type="GO" id="GO:0046910">
    <property type="term" value="F:pectinesterase inhibitor activity"/>
    <property type="evidence" value="ECO:0007669"/>
    <property type="project" value="UniProtKB-ARBA"/>
</dbReference>
<dbReference type="CDD" id="cd14859">
    <property type="entry name" value="PMEI_like"/>
    <property type="match status" value="1"/>
</dbReference>
<dbReference type="InterPro" id="IPR052421">
    <property type="entry name" value="PCW_Enzyme_Inhibitor"/>
</dbReference>
<dbReference type="EMBL" id="BDQV01000499">
    <property type="protein sequence ID" value="GAY65607.1"/>
    <property type="molecule type" value="Genomic_DNA"/>
</dbReference>
<dbReference type="Pfam" id="PF04043">
    <property type="entry name" value="PMEI"/>
    <property type="match status" value="1"/>
</dbReference>
<dbReference type="AlphaFoldDB" id="A0A2H5QLV9"/>
<organism evidence="6 7">
    <name type="scientific">Citrus unshiu</name>
    <name type="common">Satsuma mandarin</name>
    <name type="synonym">Citrus nobilis var. unshiu</name>
    <dbReference type="NCBI Taxonomy" id="55188"/>
    <lineage>
        <taxon>Eukaryota</taxon>
        <taxon>Viridiplantae</taxon>
        <taxon>Streptophyta</taxon>
        <taxon>Embryophyta</taxon>
        <taxon>Tracheophyta</taxon>
        <taxon>Spermatophyta</taxon>
        <taxon>Magnoliopsida</taxon>
        <taxon>eudicotyledons</taxon>
        <taxon>Gunneridae</taxon>
        <taxon>Pentapetalae</taxon>
        <taxon>rosids</taxon>
        <taxon>malvids</taxon>
        <taxon>Sapindales</taxon>
        <taxon>Rutaceae</taxon>
        <taxon>Aurantioideae</taxon>
        <taxon>Citrus</taxon>
    </lineage>
</organism>
<keyword evidence="2" id="KW-1015">Disulfide bond</keyword>
<dbReference type="InterPro" id="IPR035513">
    <property type="entry name" value="Invertase/methylesterase_inhib"/>
</dbReference>
<evidence type="ECO:0000256" key="1">
    <source>
        <dbReference type="ARBA" id="ARBA00022729"/>
    </source>
</evidence>
<feature type="chain" id="PRO_5014117674" description="Pectinesterase inhibitor domain-containing protein" evidence="4">
    <location>
        <begin position="29"/>
        <end position="186"/>
    </location>
</feature>
<reference evidence="6 7" key="1">
    <citation type="journal article" date="2017" name="Front. Genet.">
        <title>Draft sequencing of the heterozygous diploid genome of Satsuma (Citrus unshiu Marc.) using a hybrid assembly approach.</title>
        <authorList>
            <person name="Shimizu T."/>
            <person name="Tanizawa Y."/>
            <person name="Mochizuki T."/>
            <person name="Nagasaki H."/>
            <person name="Yoshioka T."/>
            <person name="Toyoda A."/>
            <person name="Fujiyama A."/>
            <person name="Kaminuma E."/>
            <person name="Nakamura Y."/>
        </authorList>
    </citation>
    <scope>NUCLEOTIDE SEQUENCE [LARGE SCALE GENOMIC DNA]</scope>
    <source>
        <strain evidence="7">cv. Miyagawa wase</strain>
    </source>
</reference>
<sequence length="186" mass="20582">MENIKAVSMVMFIVIILCFSSNRPGVEGVRGEENDLIEAICKKTSYPDVCIKTLRSSPGSSGADVKGLAHIILESASTYSNDTYEQIKKLLKETKDKAMRNCLDVCFQVYDLTIHDIPKAIKYLESGHYDSATEYANDGIIDSDTCESSFSEFPEIPKSPLTDRNNGLTELCTIALDIIAVQLRSK</sequence>
<dbReference type="NCBIfam" id="TIGR01614">
    <property type="entry name" value="PME_inhib"/>
    <property type="match status" value="1"/>
</dbReference>
<proteinExistence type="inferred from homology"/>
<feature type="signal peptide" evidence="4">
    <location>
        <begin position="1"/>
        <end position="28"/>
    </location>
</feature>
<name>A0A2H5QLV9_CITUN</name>
<dbReference type="InterPro" id="IPR006501">
    <property type="entry name" value="Pectinesterase_inhib_dom"/>
</dbReference>
<dbReference type="PANTHER" id="PTHR36710">
    <property type="entry name" value="PECTINESTERASE INHIBITOR-LIKE"/>
    <property type="match status" value="1"/>
</dbReference>
<evidence type="ECO:0000259" key="5">
    <source>
        <dbReference type="SMART" id="SM00856"/>
    </source>
</evidence>
<dbReference type="Proteomes" id="UP000236630">
    <property type="component" value="Unassembled WGS sequence"/>
</dbReference>
<keyword evidence="1 4" id="KW-0732">Signal</keyword>
<dbReference type="Gene3D" id="1.20.140.40">
    <property type="entry name" value="Invertase/pectin methylesterase inhibitor family protein"/>
    <property type="match status" value="1"/>
</dbReference>
<keyword evidence="7" id="KW-1185">Reference proteome</keyword>
<evidence type="ECO:0000256" key="4">
    <source>
        <dbReference type="SAM" id="SignalP"/>
    </source>
</evidence>
<accession>A0A2H5QLV9</accession>
<dbReference type="FunFam" id="1.20.140.40:FF:000008">
    <property type="entry name" value="Invertase/pectin methylesterase inhibitor family protein"/>
    <property type="match status" value="1"/>
</dbReference>
<dbReference type="STRING" id="55188.A0A2H5QLV9"/>
<gene>
    <name evidence="6" type="ORF">CUMW_242450</name>
</gene>
<evidence type="ECO:0000313" key="7">
    <source>
        <dbReference type="Proteomes" id="UP000236630"/>
    </source>
</evidence>
<dbReference type="PANTHER" id="PTHR36710:SF18">
    <property type="entry name" value="PECTINESTERASE INHIBITOR 5-RELATED"/>
    <property type="match status" value="1"/>
</dbReference>
<dbReference type="SUPFAM" id="SSF101148">
    <property type="entry name" value="Plant invertase/pectin methylesterase inhibitor"/>
    <property type="match status" value="1"/>
</dbReference>
<dbReference type="SMART" id="SM00856">
    <property type="entry name" value="PMEI"/>
    <property type="match status" value="1"/>
</dbReference>
<comment type="caution">
    <text evidence="6">The sequence shown here is derived from an EMBL/GenBank/DDBJ whole genome shotgun (WGS) entry which is preliminary data.</text>
</comment>
<comment type="similarity">
    <text evidence="3">Belongs to the PMEI family.</text>
</comment>
<evidence type="ECO:0000256" key="2">
    <source>
        <dbReference type="ARBA" id="ARBA00023157"/>
    </source>
</evidence>
<feature type="domain" description="Pectinesterase inhibitor" evidence="5">
    <location>
        <begin position="32"/>
        <end position="178"/>
    </location>
</feature>
<evidence type="ECO:0000256" key="3">
    <source>
        <dbReference type="ARBA" id="ARBA00038471"/>
    </source>
</evidence>